<dbReference type="EMBL" id="BKBW01000004">
    <property type="protein sequence ID" value="GEQ75433.1"/>
    <property type="molecule type" value="Genomic_DNA"/>
</dbReference>
<dbReference type="AlphaFoldDB" id="A0A5A7MCJ8"/>
<evidence type="ECO:0000313" key="1">
    <source>
        <dbReference type="EMBL" id="GEQ75433.1"/>
    </source>
</evidence>
<organism evidence="1 2">
    <name type="scientific">Comamonas testosteroni</name>
    <name type="common">Pseudomonas testosteroni</name>
    <dbReference type="NCBI Taxonomy" id="285"/>
    <lineage>
        <taxon>Bacteria</taxon>
        <taxon>Pseudomonadati</taxon>
        <taxon>Pseudomonadota</taxon>
        <taxon>Betaproteobacteria</taxon>
        <taxon>Burkholderiales</taxon>
        <taxon>Comamonadaceae</taxon>
        <taxon>Comamonas</taxon>
    </lineage>
</organism>
<proteinExistence type="predicted"/>
<dbReference type="RefSeq" id="WP_202980785.1">
    <property type="nucleotide sequence ID" value="NZ_BKBW01000004.1"/>
</dbReference>
<sequence>MHQDKVVDGFRQAYPDAEILRPEGGQYPHSEVTLITGVEPGSYATSHEALSPLLDEVLLDLPANAADFFPGAVEFANTQLLGTLANAILIDEDTKKAHQVLLDFQITTLEIYISANVLFKK</sequence>
<evidence type="ECO:0000313" key="2">
    <source>
        <dbReference type="Proteomes" id="UP000323105"/>
    </source>
</evidence>
<protein>
    <submittedName>
        <fullName evidence="1">Uncharacterized protein</fullName>
    </submittedName>
</protein>
<reference evidence="1 2" key="1">
    <citation type="journal article" date="2019" name="Microbiol. Resour. Announc.">
        <title>Draft Genome Sequence of Comamonas testosteroni TA441, a Bacterium That Has a Cryptic Phenol Degradation Gene Cluster.</title>
        <authorList>
            <person name="Arai H."/>
            <person name="Ishii M."/>
        </authorList>
    </citation>
    <scope>NUCLEOTIDE SEQUENCE [LARGE SCALE GENOMIC DNA]</scope>
    <source>
        <strain evidence="1 2">TA441</strain>
    </source>
</reference>
<name>A0A5A7MCJ8_COMTE</name>
<comment type="caution">
    <text evidence="1">The sequence shown here is derived from an EMBL/GenBank/DDBJ whole genome shotgun (WGS) entry which is preliminary data.</text>
</comment>
<gene>
    <name evidence="1" type="ORF">CTTA_2438</name>
</gene>
<dbReference type="Proteomes" id="UP000323105">
    <property type="component" value="Unassembled WGS sequence"/>
</dbReference>
<accession>A0A5A7MCJ8</accession>